<dbReference type="InterPro" id="IPR000182">
    <property type="entry name" value="GNAT_dom"/>
</dbReference>
<dbReference type="PROSITE" id="PS51186">
    <property type="entry name" value="GNAT"/>
    <property type="match status" value="1"/>
</dbReference>
<sequence length="181" mass="20508">MQTRLVGYEELTPTQCQQLEQLEVTQEQIQFSGDIYTALNTLLVNPNPDVRGFVLLADEKPVGFFLLKRGDCLPHWAQEDLTATLHALQIDHREQGKGLGKACLQALPAALKLKWPDIQQLMLSVDADNSAAIGLYVGQGWVDTGEAYRGRIGFERRLTLKLWHRARTSARPPLVRRYVHY</sequence>
<evidence type="ECO:0000313" key="3">
    <source>
        <dbReference type="Proteomes" id="UP000195128"/>
    </source>
</evidence>
<keyword evidence="2" id="KW-0808">Transferase</keyword>
<dbReference type="CDD" id="cd04301">
    <property type="entry name" value="NAT_SF"/>
    <property type="match status" value="1"/>
</dbReference>
<feature type="domain" description="N-acetyltransferase" evidence="1">
    <location>
        <begin position="6"/>
        <end position="161"/>
    </location>
</feature>
<dbReference type="Gene3D" id="3.40.630.30">
    <property type="match status" value="1"/>
</dbReference>
<gene>
    <name evidence="2" type="ORF">BW686_06415</name>
</gene>
<name>A0A244EUT8_PSESX</name>
<dbReference type="OrthoDB" id="9127144at2"/>
<evidence type="ECO:0000313" key="2">
    <source>
        <dbReference type="EMBL" id="OUM08301.1"/>
    </source>
</evidence>
<dbReference type="InterPro" id="IPR016181">
    <property type="entry name" value="Acyl_CoA_acyltransferase"/>
</dbReference>
<protein>
    <submittedName>
        <fullName evidence="2">GNAT family N-acetyltransferase</fullName>
    </submittedName>
</protein>
<dbReference type="SUPFAM" id="SSF55729">
    <property type="entry name" value="Acyl-CoA N-acyltransferases (Nat)"/>
    <property type="match status" value="1"/>
</dbReference>
<accession>A0A244EUT8</accession>
<dbReference type="GO" id="GO:0016747">
    <property type="term" value="F:acyltransferase activity, transferring groups other than amino-acyl groups"/>
    <property type="evidence" value="ECO:0007669"/>
    <property type="project" value="InterPro"/>
</dbReference>
<dbReference type="Proteomes" id="UP000195128">
    <property type="component" value="Unassembled WGS sequence"/>
</dbReference>
<dbReference type="AlphaFoldDB" id="A0A244EUT8"/>
<comment type="caution">
    <text evidence="2">The sequence shown here is derived from an EMBL/GenBank/DDBJ whole genome shotgun (WGS) entry which is preliminary data.</text>
</comment>
<proteinExistence type="predicted"/>
<dbReference type="RefSeq" id="WP_084915510.1">
    <property type="nucleotide sequence ID" value="NZ_MTSA01000004.1"/>
</dbReference>
<reference evidence="2 3" key="1">
    <citation type="submission" date="2017-01" db="EMBL/GenBank/DDBJ databases">
        <authorList>
            <person name="Mah S.A."/>
            <person name="Swanson W.J."/>
            <person name="Moy G.W."/>
            <person name="Vacquier V.D."/>
        </authorList>
    </citation>
    <scope>NUCLEOTIDE SEQUENCE [LARGE SCALE GENOMIC DNA]</scope>
    <source>
        <strain evidence="2">PDD-32b-74</strain>
    </source>
</reference>
<organism evidence="2 3">
    <name type="scientific">Pseudomonas syringae</name>
    <dbReference type="NCBI Taxonomy" id="317"/>
    <lineage>
        <taxon>Bacteria</taxon>
        <taxon>Pseudomonadati</taxon>
        <taxon>Pseudomonadota</taxon>
        <taxon>Gammaproteobacteria</taxon>
        <taxon>Pseudomonadales</taxon>
        <taxon>Pseudomonadaceae</taxon>
        <taxon>Pseudomonas</taxon>
    </lineage>
</organism>
<dbReference type="EMBL" id="MTSA01000004">
    <property type="protein sequence ID" value="OUM08301.1"/>
    <property type="molecule type" value="Genomic_DNA"/>
</dbReference>
<dbReference type="Pfam" id="PF00583">
    <property type="entry name" value="Acetyltransf_1"/>
    <property type="match status" value="1"/>
</dbReference>
<evidence type="ECO:0000259" key="1">
    <source>
        <dbReference type="PROSITE" id="PS51186"/>
    </source>
</evidence>